<accession>A0A562VCF9</accession>
<dbReference type="InterPro" id="IPR008323">
    <property type="entry name" value="UCP033563"/>
</dbReference>
<sequence>MSTGGTGAQNYDEFADESKITRIIEANPTSMLAVEMPDRTPEARAAGLDFTAALPAAVERLSALQETGRFAPASQVVVAYRISGDDGHTAYGLFCMVDTDEISTSAEEPGRVIRNEDVFIEKVRQRAALNERLGHLLSPVLLVQNAKVEELQAALTEACAGPPAVTDVDPQGRRHEIWPVPAGPQQDRLCELAGGGELIVADGNHRSLAAQVGGLPRFLAVVTTPESVTIQPYHRLLNRMPITGGELADALTRRGATVTTVSGPLDTPAEPGVVHLYTEGTTYAVRLPEGTGTVVDRLDHARVEAVVFREVLAMDAGDPRITYVGGDYPPGWLAEQVDSGGAVAAVLIAPVSVEDFIFVNLERLKLPRKSTWFTPKARAGLVLADLR</sequence>
<dbReference type="AlphaFoldDB" id="A0A562VCF9"/>
<protein>
    <submittedName>
        <fullName evidence="1">Uncharacterized protein (DUF1015 family)</fullName>
    </submittedName>
</protein>
<organism evidence="1 2">
    <name type="scientific">Stackebrandtia albiflava</name>
    <dbReference type="NCBI Taxonomy" id="406432"/>
    <lineage>
        <taxon>Bacteria</taxon>
        <taxon>Bacillati</taxon>
        <taxon>Actinomycetota</taxon>
        <taxon>Actinomycetes</taxon>
        <taxon>Glycomycetales</taxon>
        <taxon>Glycomycetaceae</taxon>
        <taxon>Stackebrandtia</taxon>
    </lineage>
</organism>
<name>A0A562VCF9_9ACTN</name>
<dbReference type="EMBL" id="VLLL01000005">
    <property type="protein sequence ID" value="TWJ15501.1"/>
    <property type="molecule type" value="Genomic_DNA"/>
</dbReference>
<reference evidence="1 2" key="1">
    <citation type="journal article" date="2013" name="Stand. Genomic Sci.">
        <title>Genomic Encyclopedia of Type Strains, Phase I: The one thousand microbial genomes (KMG-I) project.</title>
        <authorList>
            <person name="Kyrpides N.C."/>
            <person name="Woyke T."/>
            <person name="Eisen J.A."/>
            <person name="Garrity G."/>
            <person name="Lilburn T.G."/>
            <person name="Beck B.J."/>
            <person name="Whitman W.B."/>
            <person name="Hugenholtz P."/>
            <person name="Klenk H.P."/>
        </authorList>
    </citation>
    <scope>NUCLEOTIDE SEQUENCE [LARGE SCALE GENOMIC DNA]</scope>
    <source>
        <strain evidence="1 2">DSM 45044</strain>
    </source>
</reference>
<dbReference type="Pfam" id="PF06245">
    <property type="entry name" value="DUF1015"/>
    <property type="match status" value="1"/>
</dbReference>
<gene>
    <name evidence="1" type="ORF">LX16_1212</name>
</gene>
<proteinExistence type="predicted"/>
<dbReference type="PANTHER" id="PTHR36454:SF1">
    <property type="entry name" value="DUF1015 DOMAIN-CONTAINING PROTEIN"/>
    <property type="match status" value="1"/>
</dbReference>
<evidence type="ECO:0000313" key="2">
    <source>
        <dbReference type="Proteomes" id="UP000321617"/>
    </source>
</evidence>
<evidence type="ECO:0000313" key="1">
    <source>
        <dbReference type="EMBL" id="TWJ15501.1"/>
    </source>
</evidence>
<comment type="caution">
    <text evidence="1">The sequence shown here is derived from an EMBL/GenBank/DDBJ whole genome shotgun (WGS) entry which is preliminary data.</text>
</comment>
<dbReference type="Proteomes" id="UP000321617">
    <property type="component" value="Unassembled WGS sequence"/>
</dbReference>
<dbReference type="PANTHER" id="PTHR36454">
    <property type="entry name" value="LMO2823 PROTEIN"/>
    <property type="match status" value="1"/>
</dbReference>
<keyword evidence="2" id="KW-1185">Reference proteome</keyword>